<name>A0A9P7GKK5_9AGAR</name>
<dbReference type="Proteomes" id="UP000717328">
    <property type="component" value="Unassembled WGS sequence"/>
</dbReference>
<gene>
    <name evidence="2" type="ORF">H0H81_000149</name>
</gene>
<dbReference type="SUPFAM" id="SSF52540">
    <property type="entry name" value="P-loop containing nucleoside triphosphate hydrolases"/>
    <property type="match status" value="1"/>
</dbReference>
<reference evidence="2" key="2">
    <citation type="submission" date="2021-10" db="EMBL/GenBank/DDBJ databases">
        <title>Phylogenomics reveals ancestral predisposition of the termite-cultivated fungus Termitomyces towards a domesticated lifestyle.</title>
        <authorList>
            <person name="Auxier B."/>
            <person name="Grum-Grzhimaylo A."/>
            <person name="Cardenas M.E."/>
            <person name="Lodge J.D."/>
            <person name="Laessoe T."/>
            <person name="Pedersen O."/>
            <person name="Smith M.E."/>
            <person name="Kuyper T.W."/>
            <person name="Franco-Molano E.A."/>
            <person name="Baroni T.J."/>
            <person name="Aanen D.K."/>
        </authorList>
    </citation>
    <scope>NUCLEOTIDE SEQUENCE</scope>
    <source>
        <strain evidence="2">D49</strain>
    </source>
</reference>
<dbReference type="EMBL" id="JABCKI010000502">
    <property type="protein sequence ID" value="KAG5650253.1"/>
    <property type="molecule type" value="Genomic_DNA"/>
</dbReference>
<dbReference type="Gene3D" id="3.40.50.300">
    <property type="entry name" value="P-loop containing nucleotide triphosphate hydrolases"/>
    <property type="match status" value="1"/>
</dbReference>
<dbReference type="InterPro" id="IPR006073">
    <property type="entry name" value="GTP-bd"/>
</dbReference>
<evidence type="ECO:0000313" key="3">
    <source>
        <dbReference type="Proteomes" id="UP000717328"/>
    </source>
</evidence>
<dbReference type="AlphaFoldDB" id="A0A9P7GKK5"/>
<keyword evidence="3" id="KW-1185">Reference proteome</keyword>
<protein>
    <recommendedName>
        <fullName evidence="1">G domain-containing protein</fullName>
    </recommendedName>
</protein>
<dbReference type="InterPro" id="IPR027417">
    <property type="entry name" value="P-loop_NTPase"/>
</dbReference>
<dbReference type="Pfam" id="PF01926">
    <property type="entry name" value="MMR_HSR1"/>
    <property type="match status" value="1"/>
</dbReference>
<dbReference type="OrthoDB" id="8954335at2759"/>
<organism evidence="2 3">
    <name type="scientific">Sphagnurus paluster</name>
    <dbReference type="NCBI Taxonomy" id="117069"/>
    <lineage>
        <taxon>Eukaryota</taxon>
        <taxon>Fungi</taxon>
        <taxon>Dikarya</taxon>
        <taxon>Basidiomycota</taxon>
        <taxon>Agaricomycotina</taxon>
        <taxon>Agaricomycetes</taxon>
        <taxon>Agaricomycetidae</taxon>
        <taxon>Agaricales</taxon>
        <taxon>Tricholomatineae</taxon>
        <taxon>Lyophyllaceae</taxon>
        <taxon>Sphagnurus</taxon>
    </lineage>
</organism>
<sequence length="299" mass="34162">MAKTRLEETLVDNFMSDTRPTDLVIPIMGQTGSGKSSFVNVLVGKEVAKIGHETESETTLPQHYIIESLSSAERRVIVVDTLGFNDDVREDDEIVRRIGRWVAKSLKVPDDMKLAGVIYLHEITQARMPGTAMKNLEMFHTLCGPRATENTSLVTTKWNNLIAKDVGIAREKELKDIQWKKMLEKGSRVARLDPPDNTALKIIQLIISKEIIRQALQIQTELFQVDRHLTKTEAGQQLRYTLQELIESQKNMTENLEQAGEEVHQRIRMNDQSIQKALTELKKFQLSWTARFLRWLGLA</sequence>
<accession>A0A9P7GKK5</accession>
<feature type="domain" description="G" evidence="1">
    <location>
        <begin position="26"/>
        <end position="94"/>
    </location>
</feature>
<proteinExistence type="predicted"/>
<reference evidence="2" key="1">
    <citation type="submission" date="2021-02" db="EMBL/GenBank/DDBJ databases">
        <authorList>
            <person name="Nieuwenhuis M."/>
            <person name="Van De Peppel L.J.J."/>
        </authorList>
    </citation>
    <scope>NUCLEOTIDE SEQUENCE</scope>
    <source>
        <strain evidence="2">D49</strain>
    </source>
</reference>
<dbReference type="GO" id="GO:0005525">
    <property type="term" value="F:GTP binding"/>
    <property type="evidence" value="ECO:0007669"/>
    <property type="project" value="InterPro"/>
</dbReference>
<dbReference type="CDD" id="cd00882">
    <property type="entry name" value="Ras_like_GTPase"/>
    <property type="match status" value="1"/>
</dbReference>
<comment type="caution">
    <text evidence="2">The sequence shown here is derived from an EMBL/GenBank/DDBJ whole genome shotgun (WGS) entry which is preliminary data.</text>
</comment>
<evidence type="ECO:0000313" key="2">
    <source>
        <dbReference type="EMBL" id="KAG5650253.1"/>
    </source>
</evidence>
<evidence type="ECO:0000259" key="1">
    <source>
        <dbReference type="Pfam" id="PF01926"/>
    </source>
</evidence>